<dbReference type="InterPro" id="IPR012674">
    <property type="entry name" value="Calycin"/>
</dbReference>
<comment type="subcellular location">
    <subcellularLocation>
        <location evidence="1">Secreted</location>
    </subcellularLocation>
</comment>
<evidence type="ECO:0000256" key="2">
    <source>
        <dbReference type="ARBA" id="ARBA00006889"/>
    </source>
</evidence>
<dbReference type="CDD" id="cd19416">
    <property type="entry name" value="lipocalin_beta-LG-like"/>
    <property type="match status" value="1"/>
</dbReference>
<feature type="signal peptide" evidence="10">
    <location>
        <begin position="1"/>
        <end position="16"/>
    </location>
</feature>
<gene>
    <name evidence="12" type="primary">LOC607807</name>
</gene>
<feature type="domain" description="Lipocalin/cytosolic fatty-acid binding" evidence="11">
    <location>
        <begin position="32"/>
        <end position="172"/>
    </location>
</feature>
<dbReference type="InterPro" id="IPR002345">
    <property type="entry name" value="Lipocalin"/>
</dbReference>
<name>A0A8P0NLH6_CANLF</name>
<feature type="region of interest" description="Disordered" evidence="9">
    <location>
        <begin position="174"/>
        <end position="217"/>
    </location>
</feature>
<dbReference type="GO" id="GO:0005576">
    <property type="term" value="C:extracellular region"/>
    <property type="evidence" value="ECO:0007669"/>
    <property type="project" value="UniProtKB-SubCell"/>
</dbReference>
<dbReference type="Pfam" id="PF00061">
    <property type="entry name" value="Lipocalin"/>
    <property type="match status" value="1"/>
</dbReference>
<evidence type="ECO:0000256" key="5">
    <source>
        <dbReference type="ARBA" id="ARBA00022743"/>
    </source>
</evidence>
<reference evidence="12" key="2">
    <citation type="submission" date="2025-08" db="UniProtKB">
        <authorList>
            <consortium name="Ensembl"/>
        </authorList>
    </citation>
    <scope>IDENTIFICATION</scope>
</reference>
<comment type="subunit">
    <text evidence="3">Monomer.</text>
</comment>
<keyword evidence="5" id="KW-0494">Milk protein</keyword>
<proteinExistence type="inferred from homology"/>
<dbReference type="InterPro" id="IPR002447">
    <property type="entry name" value="Blactoglobulin"/>
</dbReference>
<dbReference type="PROSITE" id="PS00213">
    <property type="entry name" value="LIPOCALIN"/>
    <property type="match status" value="1"/>
</dbReference>
<dbReference type="FunCoup" id="A0A8P0NLH6">
    <property type="interactions" value="2"/>
</dbReference>
<evidence type="ECO:0000256" key="8">
    <source>
        <dbReference type="RuleBase" id="RU003695"/>
    </source>
</evidence>
<keyword evidence="4" id="KW-0964">Secreted</keyword>
<evidence type="ECO:0000256" key="10">
    <source>
        <dbReference type="SAM" id="SignalP"/>
    </source>
</evidence>
<dbReference type="SUPFAM" id="SSF50814">
    <property type="entry name" value="Lipocalins"/>
    <property type="match status" value="1"/>
</dbReference>
<dbReference type="Gene3D" id="2.40.128.20">
    <property type="match status" value="1"/>
</dbReference>
<organism evidence="12 13">
    <name type="scientific">Canis lupus familiaris</name>
    <name type="common">Dog</name>
    <name type="synonym">Canis familiaris</name>
    <dbReference type="NCBI Taxonomy" id="9615"/>
    <lineage>
        <taxon>Eukaryota</taxon>
        <taxon>Metazoa</taxon>
        <taxon>Chordata</taxon>
        <taxon>Craniata</taxon>
        <taxon>Vertebrata</taxon>
        <taxon>Euteleostomi</taxon>
        <taxon>Mammalia</taxon>
        <taxon>Eutheria</taxon>
        <taxon>Laurasiatheria</taxon>
        <taxon>Carnivora</taxon>
        <taxon>Caniformia</taxon>
        <taxon>Canidae</taxon>
        <taxon>Canis</taxon>
    </lineage>
</organism>
<dbReference type="AlphaFoldDB" id="A0A8P0NLH6"/>
<dbReference type="InterPro" id="IPR022272">
    <property type="entry name" value="Lipocalin_CS"/>
</dbReference>
<dbReference type="InterPro" id="IPR000566">
    <property type="entry name" value="Lipocln_cytosolic_FA-bd_dom"/>
</dbReference>
<dbReference type="Proteomes" id="UP000002254">
    <property type="component" value="Chromosome 9"/>
</dbReference>
<keyword evidence="6" id="KW-0683">Retinol-binding</keyword>
<feature type="chain" id="PRO_5035720742" description="Lipocalin/cytosolic fatty-acid binding domain-containing protein" evidence="10">
    <location>
        <begin position="17"/>
        <end position="217"/>
    </location>
</feature>
<evidence type="ECO:0000256" key="7">
    <source>
        <dbReference type="ARBA" id="ARBA00023157"/>
    </source>
</evidence>
<accession>A0A8P0NLH6</accession>
<dbReference type="PRINTS" id="PR01172">
    <property type="entry name" value="BLCTOGLOBULN"/>
</dbReference>
<evidence type="ECO:0000313" key="13">
    <source>
        <dbReference type="Proteomes" id="UP000002254"/>
    </source>
</evidence>
<reference evidence="12 13" key="1">
    <citation type="journal article" date="2005" name="Nature">
        <title>Genome sequence, comparative analysis and haplotype structure of the domestic dog.</title>
        <authorList>
            <consortium name="Broad Sequencing Platform"/>
            <person name="Lindblad-Toh K."/>
            <person name="Wade C.M."/>
            <person name="Mikkelsen T.S."/>
            <person name="Karlsson E.K."/>
            <person name="Jaffe D.B."/>
            <person name="Kamal M."/>
            <person name="Clamp M."/>
            <person name="Chang J.L."/>
            <person name="Kulbokas E.J. III"/>
            <person name="Zody M.C."/>
            <person name="Mauceli E."/>
            <person name="Xie X."/>
            <person name="Breen M."/>
            <person name="Wayne R.K."/>
            <person name="Ostrander E.A."/>
            <person name="Ponting C.P."/>
            <person name="Galibert F."/>
            <person name="Smith D.R."/>
            <person name="DeJong P.J."/>
            <person name="Kirkness E."/>
            <person name="Alvarez P."/>
            <person name="Biagi T."/>
            <person name="Brockman W."/>
            <person name="Butler J."/>
            <person name="Chin C.W."/>
            <person name="Cook A."/>
            <person name="Cuff J."/>
            <person name="Daly M.J."/>
            <person name="DeCaprio D."/>
            <person name="Gnerre S."/>
            <person name="Grabherr M."/>
            <person name="Kellis M."/>
            <person name="Kleber M."/>
            <person name="Bardeleben C."/>
            <person name="Goodstadt L."/>
            <person name="Heger A."/>
            <person name="Hitte C."/>
            <person name="Kim L."/>
            <person name="Koepfli K.P."/>
            <person name="Parker H.G."/>
            <person name="Pollinger J.P."/>
            <person name="Searle S.M."/>
            <person name="Sutter N.B."/>
            <person name="Thomas R."/>
            <person name="Webber C."/>
            <person name="Baldwin J."/>
            <person name="Abebe A."/>
            <person name="Abouelleil A."/>
            <person name="Aftuck L."/>
            <person name="Ait-Zahra M."/>
            <person name="Aldredge T."/>
            <person name="Allen N."/>
            <person name="An P."/>
            <person name="Anderson S."/>
            <person name="Antoine C."/>
            <person name="Arachchi H."/>
            <person name="Aslam A."/>
            <person name="Ayotte L."/>
            <person name="Bachantsang P."/>
            <person name="Barry A."/>
            <person name="Bayul T."/>
            <person name="Benamara M."/>
            <person name="Berlin A."/>
            <person name="Bessette D."/>
            <person name="Blitshteyn B."/>
            <person name="Bloom T."/>
            <person name="Blye J."/>
            <person name="Boguslavskiy L."/>
            <person name="Bonnet C."/>
            <person name="Boukhgalter B."/>
            <person name="Brown A."/>
            <person name="Cahill P."/>
            <person name="Calixte N."/>
            <person name="Camarata J."/>
            <person name="Cheshatsang Y."/>
            <person name="Chu J."/>
            <person name="Citroen M."/>
            <person name="Collymore A."/>
            <person name="Cooke P."/>
            <person name="Dawoe T."/>
            <person name="Daza R."/>
            <person name="Decktor K."/>
            <person name="DeGray S."/>
            <person name="Dhargay N."/>
            <person name="Dooley K."/>
            <person name="Dooley K."/>
            <person name="Dorje P."/>
            <person name="Dorjee K."/>
            <person name="Dorris L."/>
            <person name="Duffey N."/>
            <person name="Dupes A."/>
            <person name="Egbiremolen O."/>
            <person name="Elong R."/>
            <person name="Falk J."/>
            <person name="Farina A."/>
            <person name="Faro S."/>
            <person name="Ferguson D."/>
            <person name="Ferreira P."/>
            <person name="Fisher S."/>
            <person name="FitzGerald M."/>
            <person name="Foley K."/>
            <person name="Foley C."/>
            <person name="Franke A."/>
            <person name="Friedrich D."/>
            <person name="Gage D."/>
            <person name="Garber M."/>
            <person name="Gearin G."/>
            <person name="Giannoukos G."/>
            <person name="Goode T."/>
            <person name="Goyette A."/>
            <person name="Graham J."/>
            <person name="Grandbois E."/>
            <person name="Gyaltsen K."/>
            <person name="Hafez N."/>
            <person name="Hagopian D."/>
            <person name="Hagos B."/>
            <person name="Hall J."/>
            <person name="Healy C."/>
            <person name="Hegarty R."/>
            <person name="Honan T."/>
            <person name="Horn A."/>
            <person name="Houde N."/>
            <person name="Hughes L."/>
            <person name="Hunnicutt L."/>
            <person name="Husby M."/>
            <person name="Jester B."/>
            <person name="Jones C."/>
            <person name="Kamat A."/>
            <person name="Kanga B."/>
            <person name="Kells C."/>
            <person name="Khazanovich D."/>
            <person name="Kieu A.C."/>
            <person name="Kisner P."/>
            <person name="Kumar M."/>
            <person name="Lance K."/>
            <person name="Landers T."/>
            <person name="Lara M."/>
            <person name="Lee W."/>
            <person name="Leger J.P."/>
            <person name="Lennon N."/>
            <person name="Leuper L."/>
            <person name="LeVine S."/>
            <person name="Liu J."/>
            <person name="Liu X."/>
            <person name="Lokyitsang Y."/>
            <person name="Lokyitsang T."/>
            <person name="Lui A."/>
            <person name="Macdonald J."/>
            <person name="Major J."/>
            <person name="Marabella R."/>
            <person name="Maru K."/>
            <person name="Matthews C."/>
            <person name="McDonough S."/>
            <person name="Mehta T."/>
            <person name="Meldrim J."/>
            <person name="Melnikov A."/>
            <person name="Meneus L."/>
            <person name="Mihalev A."/>
            <person name="Mihova T."/>
            <person name="Miller K."/>
            <person name="Mittelman R."/>
            <person name="Mlenga V."/>
            <person name="Mulrain L."/>
            <person name="Munson G."/>
            <person name="Navidi A."/>
            <person name="Naylor J."/>
            <person name="Nguyen T."/>
            <person name="Nguyen N."/>
            <person name="Nguyen C."/>
            <person name="Nguyen T."/>
            <person name="Nicol R."/>
            <person name="Norbu N."/>
            <person name="Norbu C."/>
            <person name="Novod N."/>
            <person name="Nyima T."/>
            <person name="Olandt P."/>
            <person name="O'Neill B."/>
            <person name="O'Neill K."/>
            <person name="Osman S."/>
            <person name="Oyono L."/>
            <person name="Patti C."/>
            <person name="Perrin D."/>
            <person name="Phunkhang P."/>
            <person name="Pierre F."/>
            <person name="Priest M."/>
            <person name="Rachupka A."/>
            <person name="Raghuraman S."/>
            <person name="Rameau R."/>
            <person name="Ray V."/>
            <person name="Raymond C."/>
            <person name="Rege F."/>
            <person name="Rise C."/>
            <person name="Rogers J."/>
            <person name="Rogov P."/>
            <person name="Sahalie J."/>
            <person name="Settipalli S."/>
            <person name="Sharpe T."/>
            <person name="Shea T."/>
            <person name="Sheehan M."/>
            <person name="Sherpa N."/>
            <person name="Shi J."/>
            <person name="Shih D."/>
            <person name="Sloan J."/>
            <person name="Smith C."/>
            <person name="Sparrow T."/>
            <person name="Stalker J."/>
            <person name="Stange-Thomann N."/>
            <person name="Stavropoulos S."/>
            <person name="Stone C."/>
            <person name="Stone S."/>
            <person name="Sykes S."/>
            <person name="Tchuinga P."/>
            <person name="Tenzing P."/>
            <person name="Tesfaye S."/>
            <person name="Thoulutsang D."/>
            <person name="Thoulutsang Y."/>
            <person name="Topham K."/>
            <person name="Topping I."/>
            <person name="Tsamla T."/>
            <person name="Vassiliev H."/>
            <person name="Venkataraman V."/>
            <person name="Vo A."/>
            <person name="Wangchuk T."/>
            <person name="Wangdi T."/>
            <person name="Weiand M."/>
            <person name="Wilkinson J."/>
            <person name="Wilson A."/>
            <person name="Yadav S."/>
            <person name="Yang S."/>
            <person name="Yang X."/>
            <person name="Young G."/>
            <person name="Yu Q."/>
            <person name="Zainoun J."/>
            <person name="Zembek L."/>
            <person name="Zimmer A."/>
            <person name="Lander E.S."/>
        </authorList>
    </citation>
    <scope>NUCLEOTIDE SEQUENCE [LARGE SCALE GENOMIC DNA]</scope>
    <source>
        <strain evidence="12">Boxer</strain>
    </source>
</reference>
<dbReference type="PANTHER" id="PTHR11430:SF117">
    <property type="entry name" value="GLYCODELIN"/>
    <property type="match status" value="1"/>
</dbReference>
<evidence type="ECO:0000313" key="12">
    <source>
        <dbReference type="Ensembl" id="ENSCAFP00000030537.4"/>
    </source>
</evidence>
<keyword evidence="10" id="KW-0732">Signal</keyword>
<evidence type="ECO:0000256" key="6">
    <source>
        <dbReference type="ARBA" id="ARBA00023072"/>
    </source>
</evidence>
<evidence type="ECO:0000256" key="1">
    <source>
        <dbReference type="ARBA" id="ARBA00004613"/>
    </source>
</evidence>
<comment type="similarity">
    <text evidence="2 8">Belongs to the calycin superfamily. Lipocalin family.</text>
</comment>
<evidence type="ECO:0000256" key="3">
    <source>
        <dbReference type="ARBA" id="ARBA00011245"/>
    </source>
</evidence>
<evidence type="ECO:0000259" key="11">
    <source>
        <dbReference type="Pfam" id="PF00061"/>
    </source>
</evidence>
<dbReference type="PRINTS" id="PR00179">
    <property type="entry name" value="LIPOCALIN"/>
</dbReference>
<dbReference type="GO" id="GO:0019841">
    <property type="term" value="F:retinol binding"/>
    <property type="evidence" value="ECO:0007669"/>
    <property type="project" value="UniProtKB-KW"/>
</dbReference>
<evidence type="ECO:0000256" key="4">
    <source>
        <dbReference type="ARBA" id="ARBA00022525"/>
    </source>
</evidence>
<dbReference type="Ensembl" id="ENSCAFT00000035293.4">
    <property type="protein sequence ID" value="ENSCAFP00000030537.4"/>
    <property type="gene ID" value="ENSCAFG00000059271.1"/>
</dbReference>
<protein>
    <recommendedName>
        <fullName evidence="11">Lipocalin/cytosolic fatty-acid binding domain-containing protein</fullName>
    </recommendedName>
</protein>
<dbReference type="PANTHER" id="PTHR11430">
    <property type="entry name" value="LIPOCALIN"/>
    <property type="match status" value="1"/>
</dbReference>
<evidence type="ECO:0000256" key="9">
    <source>
        <dbReference type="SAM" id="MobiDB-lite"/>
    </source>
</evidence>
<sequence>MRSLLLALALVCGIQATVVPRTMEDLDIRQVAGTWHSMAMAASDISLLDAETAPLRVYIQELRPTPQDNLEIVLHEQENHACVKRTIMAQKTEDPAVFTVDYQGERKISMLDTDYTHYMFFCVEAPLPTTQSGLMCQYLARTLEVDNEVMEKFDRALKTLPVHMRIVLDLSQGKGELGPEQPPGCADLALGPRTASSLTGGPPSPRPPGTAAGGHCP</sequence>
<keyword evidence="7" id="KW-1015">Disulfide bond</keyword>